<name>A0A9W4J7G4_9EURO</name>
<dbReference type="Proteomes" id="UP001152592">
    <property type="component" value="Unassembled WGS sequence"/>
</dbReference>
<protein>
    <recommendedName>
        <fullName evidence="8">Xylanolytic transcriptional activator regulatory domain-containing protein</fullName>
    </recommendedName>
</protein>
<evidence type="ECO:0000256" key="6">
    <source>
        <dbReference type="SAM" id="MobiDB-lite"/>
    </source>
</evidence>
<evidence type="ECO:0000256" key="2">
    <source>
        <dbReference type="ARBA" id="ARBA00023015"/>
    </source>
</evidence>
<feature type="domain" description="Xylanolytic transcriptional activator regulatory" evidence="8">
    <location>
        <begin position="187"/>
        <end position="264"/>
    </location>
</feature>
<reference evidence="9" key="1">
    <citation type="submission" date="2021-07" db="EMBL/GenBank/DDBJ databases">
        <authorList>
            <person name="Branca A.L. A."/>
        </authorList>
    </citation>
    <scope>NUCLEOTIDE SEQUENCE</scope>
</reference>
<dbReference type="GO" id="GO:0003677">
    <property type="term" value="F:DNA binding"/>
    <property type="evidence" value="ECO:0007669"/>
    <property type="project" value="UniProtKB-KW"/>
</dbReference>
<keyword evidence="7" id="KW-0472">Membrane</keyword>
<evidence type="ECO:0000256" key="7">
    <source>
        <dbReference type="SAM" id="Phobius"/>
    </source>
</evidence>
<dbReference type="InterPro" id="IPR050987">
    <property type="entry name" value="AtrR-like"/>
</dbReference>
<sequence>MVDFTRNDDGTFRPGVPFGLPEGLQWIWSQTGHSVPHPSSKEAPWERPRRSLMRPRETSPELPDRLLLKSFLEVYMRSPMRRIFPVIDPAFFPQTIETAYSHTNPPHIRNHSAHACILSFMALVSSLHHFDPTYNGAHLPSIPRDSYVSHASTLLPAIIQGPLNLDSLQTAILLALLSVLAGEIQTGVHYTSIASRLLITAGAHTMSDDFNCSSTAPSTLRQHLRTLFWFCYTLDRDLALRTGQPHCLRDDDCILDIPPVYKENVHLCLDHSPGSAETNLGSPIFPCDLRLSKIKSRTFEALYSRRAFQKSDVDLLRSIRELDEELECWRMSLPENLRPQLSFAPGHTKPKNTYRVFTHMNYYCCVNLIHLAGGRCSAWRSGSTPMRETLDGIQLSLTLSVEASRSLLLFLDDSEARISAASFWSLLFYPMSATITIFCNLLQNLHADTVKRDLHLLTLAEKTTARLFLRRDSVFDRVSDLQPVTASISALREHAERAILGKSTA</sequence>
<evidence type="ECO:0000313" key="10">
    <source>
        <dbReference type="Proteomes" id="UP001152592"/>
    </source>
</evidence>
<gene>
    <name evidence="9" type="ORF">PSALAMII_LOCUS5250</name>
</gene>
<dbReference type="InterPro" id="IPR007219">
    <property type="entry name" value="XnlR_reg_dom"/>
</dbReference>
<dbReference type="GO" id="GO:0006351">
    <property type="term" value="P:DNA-templated transcription"/>
    <property type="evidence" value="ECO:0007669"/>
    <property type="project" value="InterPro"/>
</dbReference>
<keyword evidence="7" id="KW-1133">Transmembrane helix</keyword>
<evidence type="ECO:0000256" key="5">
    <source>
        <dbReference type="ARBA" id="ARBA00023242"/>
    </source>
</evidence>
<dbReference type="PANTHER" id="PTHR46910:SF37">
    <property type="entry name" value="ZN(II)2CYS6 TRANSCRIPTION FACTOR (EUROFUNG)"/>
    <property type="match status" value="1"/>
</dbReference>
<keyword evidence="7" id="KW-0812">Transmembrane</keyword>
<dbReference type="GO" id="GO:0003700">
    <property type="term" value="F:DNA-binding transcription factor activity"/>
    <property type="evidence" value="ECO:0007669"/>
    <property type="project" value="InterPro"/>
</dbReference>
<dbReference type="SMART" id="SM00906">
    <property type="entry name" value="Fungal_trans"/>
    <property type="match status" value="1"/>
</dbReference>
<evidence type="ECO:0000259" key="8">
    <source>
        <dbReference type="SMART" id="SM00906"/>
    </source>
</evidence>
<keyword evidence="3" id="KW-0238">DNA-binding</keyword>
<keyword evidence="2" id="KW-0805">Transcription regulation</keyword>
<evidence type="ECO:0000313" key="9">
    <source>
        <dbReference type="EMBL" id="CAG8376775.1"/>
    </source>
</evidence>
<dbReference type="OrthoDB" id="414463at2759"/>
<feature type="transmembrane region" description="Helical" evidence="7">
    <location>
        <begin position="423"/>
        <end position="442"/>
    </location>
</feature>
<evidence type="ECO:0000256" key="1">
    <source>
        <dbReference type="ARBA" id="ARBA00004123"/>
    </source>
</evidence>
<dbReference type="EMBL" id="CAJVPD010000232">
    <property type="protein sequence ID" value="CAG8376775.1"/>
    <property type="molecule type" value="Genomic_DNA"/>
</dbReference>
<dbReference type="AlphaFoldDB" id="A0A9W4J7G4"/>
<comment type="subcellular location">
    <subcellularLocation>
        <location evidence="1">Nucleus</location>
    </subcellularLocation>
</comment>
<feature type="region of interest" description="Disordered" evidence="6">
    <location>
        <begin position="33"/>
        <end position="59"/>
    </location>
</feature>
<dbReference type="PANTHER" id="PTHR46910">
    <property type="entry name" value="TRANSCRIPTION FACTOR PDR1"/>
    <property type="match status" value="1"/>
</dbReference>
<organism evidence="9 10">
    <name type="scientific">Penicillium salamii</name>
    <dbReference type="NCBI Taxonomy" id="1612424"/>
    <lineage>
        <taxon>Eukaryota</taxon>
        <taxon>Fungi</taxon>
        <taxon>Dikarya</taxon>
        <taxon>Ascomycota</taxon>
        <taxon>Pezizomycotina</taxon>
        <taxon>Eurotiomycetes</taxon>
        <taxon>Eurotiomycetidae</taxon>
        <taxon>Eurotiales</taxon>
        <taxon>Aspergillaceae</taxon>
        <taxon>Penicillium</taxon>
    </lineage>
</organism>
<dbReference type="CDD" id="cd12148">
    <property type="entry name" value="fungal_TF_MHR"/>
    <property type="match status" value="1"/>
</dbReference>
<accession>A0A9W4J7G4</accession>
<proteinExistence type="predicted"/>
<dbReference type="Pfam" id="PF04082">
    <property type="entry name" value="Fungal_trans"/>
    <property type="match status" value="1"/>
</dbReference>
<dbReference type="GO" id="GO:0005634">
    <property type="term" value="C:nucleus"/>
    <property type="evidence" value="ECO:0007669"/>
    <property type="project" value="UniProtKB-SubCell"/>
</dbReference>
<keyword evidence="4" id="KW-0804">Transcription</keyword>
<evidence type="ECO:0000256" key="3">
    <source>
        <dbReference type="ARBA" id="ARBA00023125"/>
    </source>
</evidence>
<feature type="compositionally biased region" description="Basic and acidic residues" evidence="6">
    <location>
        <begin position="39"/>
        <end position="59"/>
    </location>
</feature>
<dbReference type="GO" id="GO:0008270">
    <property type="term" value="F:zinc ion binding"/>
    <property type="evidence" value="ECO:0007669"/>
    <property type="project" value="InterPro"/>
</dbReference>
<keyword evidence="5" id="KW-0539">Nucleus</keyword>
<evidence type="ECO:0000256" key="4">
    <source>
        <dbReference type="ARBA" id="ARBA00023163"/>
    </source>
</evidence>
<comment type="caution">
    <text evidence="9">The sequence shown here is derived from an EMBL/GenBank/DDBJ whole genome shotgun (WGS) entry which is preliminary data.</text>
</comment>